<comment type="subcellular location">
    <subcellularLocation>
        <location evidence="1 8">Cell membrane</location>
        <topology evidence="1 8">Multi-pass membrane protein</topology>
    </subcellularLocation>
</comment>
<dbReference type="PANTHER" id="PTHR30177:SF4">
    <property type="entry name" value="OSMOPROTECTANT IMPORT PERMEASE PROTEIN OSMW"/>
    <property type="match status" value="1"/>
</dbReference>
<dbReference type="InterPro" id="IPR035906">
    <property type="entry name" value="MetI-like_sf"/>
</dbReference>
<dbReference type="OrthoDB" id="9801163at2"/>
<dbReference type="GO" id="GO:0006865">
    <property type="term" value="P:amino acid transport"/>
    <property type="evidence" value="ECO:0007669"/>
    <property type="project" value="UniProtKB-KW"/>
</dbReference>
<sequence>MFEVIGDVVSYYTQNFSYVSQEFFQHFLMAAYGVLFAAIVAIPLGVVIARFSRLSNWVIQLANIIQTIPHLAMLSILMLAMGLGANTVIFALFLYSLLPIVKNTYTGLVNVDQVLLDSGKAMGMTKGQRLRMVELPLSLSVIMAGLRNALVIAIGIAAIGAFFGAGGLGDIIVRGTNVTDGTPIILAGAIPTALMAIMADVILGTLEKILDPVKSRKNKGEDLDQAETA</sequence>
<dbReference type="InterPro" id="IPR051204">
    <property type="entry name" value="ABC_transp_perm/SBD"/>
</dbReference>
<reference evidence="10 11" key="1">
    <citation type="journal article" date="2018" name="J. Microbiol.">
        <title>Salicibibacter kimchii gen. nov., sp. nov., a moderately halophilic and alkalitolerant bacterium in the family Bacillaceae, isolated from kimchi.</title>
        <authorList>
            <person name="Jang J.Y."/>
            <person name="Oh Y.J."/>
            <person name="Lim S.K."/>
            <person name="Park H.K."/>
            <person name="Lee C."/>
            <person name="Kim J.Y."/>
            <person name="Lee M.A."/>
            <person name="Choi H.J."/>
        </authorList>
    </citation>
    <scope>NUCLEOTIDE SEQUENCE [LARGE SCALE GENOMIC DNA]</scope>
    <source>
        <strain evidence="10 11">NKC1-1</strain>
    </source>
</reference>
<evidence type="ECO:0000259" key="9">
    <source>
        <dbReference type="PROSITE" id="PS50928"/>
    </source>
</evidence>
<keyword evidence="7 8" id="KW-0472">Membrane</keyword>
<dbReference type="RefSeq" id="WP_114371716.1">
    <property type="nucleotide sequence ID" value="NZ_CP031092.1"/>
</dbReference>
<feature type="transmembrane region" description="Helical" evidence="8">
    <location>
        <begin position="184"/>
        <end position="206"/>
    </location>
</feature>
<keyword evidence="11" id="KW-1185">Reference proteome</keyword>
<evidence type="ECO:0000256" key="8">
    <source>
        <dbReference type="RuleBase" id="RU363032"/>
    </source>
</evidence>
<proteinExistence type="inferred from homology"/>
<name>A0A345BXG8_9BACI</name>
<dbReference type="SUPFAM" id="SSF161098">
    <property type="entry name" value="MetI-like"/>
    <property type="match status" value="1"/>
</dbReference>
<evidence type="ECO:0000256" key="6">
    <source>
        <dbReference type="ARBA" id="ARBA00022989"/>
    </source>
</evidence>
<feature type="transmembrane region" description="Helical" evidence="8">
    <location>
        <begin position="137"/>
        <end position="164"/>
    </location>
</feature>
<dbReference type="KEGG" id="rue:DT065_06180"/>
<dbReference type="GO" id="GO:0055085">
    <property type="term" value="P:transmembrane transport"/>
    <property type="evidence" value="ECO:0007669"/>
    <property type="project" value="InterPro"/>
</dbReference>
<dbReference type="PANTHER" id="PTHR30177">
    <property type="entry name" value="GLYCINE BETAINE/L-PROLINE TRANSPORT SYSTEM PERMEASE PROTEIN PROW"/>
    <property type="match status" value="1"/>
</dbReference>
<evidence type="ECO:0000256" key="4">
    <source>
        <dbReference type="ARBA" id="ARBA00022692"/>
    </source>
</evidence>
<dbReference type="AlphaFoldDB" id="A0A345BXG8"/>
<keyword evidence="6 8" id="KW-1133">Transmembrane helix</keyword>
<keyword evidence="3 8" id="KW-0813">Transport</keyword>
<dbReference type="EMBL" id="CP031092">
    <property type="protein sequence ID" value="AXF55649.1"/>
    <property type="molecule type" value="Genomic_DNA"/>
</dbReference>
<dbReference type="FunFam" id="1.10.3720.10:FF:000001">
    <property type="entry name" value="Glycine betaine ABC transporter, permease"/>
    <property type="match status" value="1"/>
</dbReference>
<feature type="domain" description="ABC transmembrane type-1" evidence="9">
    <location>
        <begin position="23"/>
        <end position="203"/>
    </location>
</feature>
<accession>A0A345BXG8</accession>
<comment type="similarity">
    <text evidence="2">Belongs to the binding-protein-dependent transport system permease family. CysTW subfamily.</text>
</comment>
<keyword evidence="4 8" id="KW-0812">Transmembrane</keyword>
<evidence type="ECO:0000256" key="5">
    <source>
        <dbReference type="ARBA" id="ARBA00022970"/>
    </source>
</evidence>
<protein>
    <submittedName>
        <fullName evidence="10">ABC transporter permease</fullName>
    </submittedName>
</protein>
<dbReference type="GO" id="GO:0031460">
    <property type="term" value="P:glycine betaine transport"/>
    <property type="evidence" value="ECO:0007669"/>
    <property type="project" value="TreeGrafter"/>
</dbReference>
<feature type="transmembrane region" description="Helical" evidence="8">
    <location>
        <begin position="27"/>
        <end position="51"/>
    </location>
</feature>
<dbReference type="Proteomes" id="UP000252100">
    <property type="component" value="Chromosome"/>
</dbReference>
<gene>
    <name evidence="10" type="ORF">DT065_06180</name>
</gene>
<evidence type="ECO:0000313" key="10">
    <source>
        <dbReference type="EMBL" id="AXF55649.1"/>
    </source>
</evidence>
<feature type="transmembrane region" description="Helical" evidence="8">
    <location>
        <begin position="71"/>
        <end position="95"/>
    </location>
</feature>
<dbReference type="PROSITE" id="PS50928">
    <property type="entry name" value="ABC_TM1"/>
    <property type="match status" value="1"/>
</dbReference>
<keyword evidence="5" id="KW-0029">Amino-acid transport</keyword>
<evidence type="ECO:0000256" key="2">
    <source>
        <dbReference type="ARBA" id="ARBA00007069"/>
    </source>
</evidence>
<dbReference type="GO" id="GO:0005886">
    <property type="term" value="C:plasma membrane"/>
    <property type="evidence" value="ECO:0007669"/>
    <property type="project" value="UniProtKB-SubCell"/>
</dbReference>
<organism evidence="10 11">
    <name type="scientific">Salicibibacter kimchii</name>
    <dbReference type="NCBI Taxonomy" id="2099786"/>
    <lineage>
        <taxon>Bacteria</taxon>
        <taxon>Bacillati</taxon>
        <taxon>Bacillota</taxon>
        <taxon>Bacilli</taxon>
        <taxon>Bacillales</taxon>
        <taxon>Bacillaceae</taxon>
        <taxon>Salicibibacter</taxon>
    </lineage>
</organism>
<dbReference type="CDD" id="cd06261">
    <property type="entry name" value="TM_PBP2"/>
    <property type="match status" value="1"/>
</dbReference>
<evidence type="ECO:0000313" key="11">
    <source>
        <dbReference type="Proteomes" id="UP000252100"/>
    </source>
</evidence>
<evidence type="ECO:0000256" key="7">
    <source>
        <dbReference type="ARBA" id="ARBA00023136"/>
    </source>
</evidence>
<dbReference type="Pfam" id="PF00528">
    <property type="entry name" value="BPD_transp_1"/>
    <property type="match status" value="1"/>
</dbReference>
<dbReference type="Gene3D" id="1.10.3720.10">
    <property type="entry name" value="MetI-like"/>
    <property type="match status" value="1"/>
</dbReference>
<evidence type="ECO:0000256" key="1">
    <source>
        <dbReference type="ARBA" id="ARBA00004651"/>
    </source>
</evidence>
<evidence type="ECO:0000256" key="3">
    <source>
        <dbReference type="ARBA" id="ARBA00022448"/>
    </source>
</evidence>
<dbReference type="InterPro" id="IPR000515">
    <property type="entry name" value="MetI-like"/>
</dbReference>